<sequence length="711" mass="81080">MKELQIFRGDTILIKGYEKKDTICIALDHEACEVTAITMNTVVRNNLRVDIGDIVSVYQCADVEYGKRVHILPVKDTIESVTGNLLDEYLKPYFLEAYRPVREGDFFPVRGGMRTLYFKVIETDPHKYCLVAPDTKIFCLGEPVKREDDCIDEVGYDSIEKYISPYSGRTRISRLLFIASHHNNNPAMQLKLLLLAFNETKKGTDVKIMEKILNELDKFEEIDRSFLDEIKDWCDSILKNEKQVYSESENDLTFYRDLLSKLDKIKKEDTFLMKEIATCIDMHLGSAYGADEAWCVDIEKNLQTLIKGRICKGYNDIGDFYYAHGDIGSAINMYMKCRVYCTTLTETIKMRLNAILVCIELGQLRCLGTHLNRAGVDIKSHDPSVLAAVDPSLFVKLRCALALNYLYKKEYKLAAEKFIEISTNLGNQYIEVISARDVAIYGGLCALASFDSTELQACARFIVLLVNKVLDNTVFLDFLKRVPDVWELIVEFNKENCCVRPSKSLSKLKSILMLDIHLNSHVDTLYEQINQRAVSKNFELSLPELQSKINSCWTPDEEVADDDFLAGTYEELCGFYTDLGFFIEALKRSKYSPPRFSKKYYKKPKPAPVTPISRKKRSIKGRIEIAVEEIRKGMSDFTYRSAFGYHCANIGVYSQRCRIMAELCDYRGNLNGLNVIFRGDVTIFQLGDISVTLGPNGTTYSRNGNTIPKLA</sequence>
<evidence type="ECO:0000256" key="1">
    <source>
        <dbReference type="ARBA" id="ARBA00004123"/>
    </source>
</evidence>
<organism evidence="9 10">
    <name type="scientific">Medicago truncatula</name>
    <name type="common">Barrel medic</name>
    <name type="synonym">Medicago tribuloides</name>
    <dbReference type="NCBI Taxonomy" id="3880"/>
    <lineage>
        <taxon>Eukaryota</taxon>
        <taxon>Viridiplantae</taxon>
        <taxon>Streptophyta</taxon>
        <taxon>Embryophyta</taxon>
        <taxon>Tracheophyta</taxon>
        <taxon>Spermatophyta</taxon>
        <taxon>Magnoliopsida</taxon>
        <taxon>eudicotyledons</taxon>
        <taxon>Gunneridae</taxon>
        <taxon>Pentapetalae</taxon>
        <taxon>rosids</taxon>
        <taxon>fabids</taxon>
        <taxon>Fabales</taxon>
        <taxon>Fabaceae</taxon>
        <taxon>Papilionoideae</taxon>
        <taxon>50 kb inversion clade</taxon>
        <taxon>NPAAA clade</taxon>
        <taxon>Hologalegina</taxon>
        <taxon>IRL clade</taxon>
        <taxon>Trifolieae</taxon>
        <taxon>Medicago</taxon>
    </lineage>
</organism>
<protein>
    <submittedName>
        <fullName evidence="9">Putative aspartate decarboxylase-like domain, CDC48 domain 2</fullName>
    </submittedName>
</protein>
<gene>
    <name evidence="9" type="ORF">MtrunA17_Chr6g0460061</name>
</gene>
<dbReference type="InterPro" id="IPR019585">
    <property type="entry name" value="Rpn7/CSN1"/>
</dbReference>
<evidence type="ECO:0000256" key="3">
    <source>
        <dbReference type="ARBA" id="ARBA00022490"/>
    </source>
</evidence>
<dbReference type="Pfam" id="PF02933">
    <property type="entry name" value="CDC48_2"/>
    <property type="match status" value="1"/>
</dbReference>
<keyword evidence="5" id="KW-0736">Signalosome</keyword>
<keyword evidence="6" id="KW-0067">ATP-binding</keyword>
<dbReference type="InterPro" id="IPR003338">
    <property type="entry name" value="CDC4_N-term_subdom"/>
</dbReference>
<evidence type="ECO:0000256" key="5">
    <source>
        <dbReference type="ARBA" id="ARBA00022790"/>
    </source>
</evidence>
<dbReference type="InterPro" id="IPR004201">
    <property type="entry name" value="Cdc48_dom2"/>
</dbReference>
<dbReference type="FunFam" id="3.10.330.10:FF:000001">
    <property type="entry name" value="Cell division control 48"/>
    <property type="match status" value="1"/>
</dbReference>
<dbReference type="Pfam" id="PF02359">
    <property type="entry name" value="CDC48_N"/>
    <property type="match status" value="1"/>
</dbReference>
<dbReference type="FunFam" id="2.40.40.20:FF:000003">
    <property type="entry name" value="Transitional endoplasmic reticulum ATPase"/>
    <property type="match status" value="1"/>
</dbReference>
<dbReference type="Gene3D" id="2.40.40.20">
    <property type="match status" value="1"/>
</dbReference>
<dbReference type="Gene3D" id="3.10.330.10">
    <property type="match status" value="1"/>
</dbReference>
<evidence type="ECO:0000256" key="4">
    <source>
        <dbReference type="ARBA" id="ARBA00022741"/>
    </source>
</evidence>
<name>A0A396HBI0_MEDTR</name>
<accession>A0A396HBI0</accession>
<dbReference type="Gene3D" id="1.25.40.570">
    <property type="match status" value="1"/>
</dbReference>
<evidence type="ECO:0000256" key="7">
    <source>
        <dbReference type="ARBA" id="ARBA00023242"/>
    </source>
</evidence>
<dbReference type="EMBL" id="PSQE01000006">
    <property type="protein sequence ID" value="RHN50672.1"/>
    <property type="molecule type" value="Genomic_DNA"/>
</dbReference>
<reference evidence="10" key="1">
    <citation type="journal article" date="2018" name="Nat. Plants">
        <title>Whole-genome landscape of Medicago truncatula symbiotic genes.</title>
        <authorList>
            <person name="Pecrix Y."/>
            <person name="Staton S.E."/>
            <person name="Sallet E."/>
            <person name="Lelandais-Briere C."/>
            <person name="Moreau S."/>
            <person name="Carrere S."/>
            <person name="Blein T."/>
            <person name="Jardinaud M.F."/>
            <person name="Latrasse D."/>
            <person name="Zouine M."/>
            <person name="Zahm M."/>
            <person name="Kreplak J."/>
            <person name="Mayjonade B."/>
            <person name="Satge C."/>
            <person name="Perez M."/>
            <person name="Cauet S."/>
            <person name="Marande W."/>
            <person name="Chantry-Darmon C."/>
            <person name="Lopez-Roques C."/>
            <person name="Bouchez O."/>
            <person name="Berard A."/>
            <person name="Debelle F."/>
            <person name="Munos S."/>
            <person name="Bendahmane A."/>
            <person name="Berges H."/>
            <person name="Niebel A."/>
            <person name="Buitink J."/>
            <person name="Frugier F."/>
            <person name="Benhamed M."/>
            <person name="Crespi M."/>
            <person name="Gouzy J."/>
            <person name="Gamas P."/>
        </authorList>
    </citation>
    <scope>NUCLEOTIDE SEQUENCE [LARGE SCALE GENOMIC DNA]</scope>
    <source>
        <strain evidence="10">cv. Jemalong A17</strain>
    </source>
</reference>
<proteinExistence type="predicted"/>
<keyword evidence="4" id="KW-0547">Nucleotide-binding</keyword>
<dbReference type="InterPro" id="IPR029067">
    <property type="entry name" value="CDC48_domain_2-like_sf"/>
</dbReference>
<dbReference type="SUPFAM" id="SSF50692">
    <property type="entry name" value="ADC-like"/>
    <property type="match status" value="1"/>
</dbReference>
<evidence type="ECO:0000313" key="9">
    <source>
        <dbReference type="EMBL" id="RHN50672.1"/>
    </source>
</evidence>
<dbReference type="SMART" id="SM01072">
    <property type="entry name" value="CDC48_2"/>
    <property type="match status" value="1"/>
</dbReference>
<dbReference type="AlphaFoldDB" id="A0A396HBI0"/>
<dbReference type="PANTHER" id="PTHR14145">
    <property type="entry name" value="26S PROTESOME SUBUNIT 6"/>
    <property type="match status" value="1"/>
</dbReference>
<dbReference type="Proteomes" id="UP000265566">
    <property type="component" value="Chromosome 6"/>
</dbReference>
<dbReference type="GO" id="GO:0005524">
    <property type="term" value="F:ATP binding"/>
    <property type="evidence" value="ECO:0007669"/>
    <property type="project" value="UniProtKB-KW"/>
</dbReference>
<dbReference type="SUPFAM" id="SSF54585">
    <property type="entry name" value="Cdc48 domain 2-like"/>
    <property type="match status" value="1"/>
</dbReference>
<dbReference type="GO" id="GO:0005737">
    <property type="term" value="C:cytoplasm"/>
    <property type="evidence" value="ECO:0007669"/>
    <property type="project" value="UniProtKB-SubCell"/>
</dbReference>
<keyword evidence="3" id="KW-0963">Cytoplasm</keyword>
<dbReference type="InterPro" id="IPR045135">
    <property type="entry name" value="Rpn7_N"/>
</dbReference>
<dbReference type="Pfam" id="PF10602">
    <property type="entry name" value="RPN7"/>
    <property type="match status" value="1"/>
</dbReference>
<keyword evidence="7" id="KW-0539">Nucleus</keyword>
<dbReference type="PANTHER" id="PTHR14145:SF2">
    <property type="entry name" value="COP9 SIGNALOSOME COMPLEX SUBUNIT 1"/>
    <property type="match status" value="1"/>
</dbReference>
<feature type="domain" description="CDC48" evidence="8">
    <location>
        <begin position="80"/>
        <end position="146"/>
    </location>
</feature>
<dbReference type="InterPro" id="IPR009010">
    <property type="entry name" value="Asp_de-COase-like_dom_sf"/>
</dbReference>
<evidence type="ECO:0000313" key="10">
    <source>
        <dbReference type="Proteomes" id="UP000265566"/>
    </source>
</evidence>
<evidence type="ECO:0000256" key="6">
    <source>
        <dbReference type="ARBA" id="ARBA00022840"/>
    </source>
</evidence>
<dbReference type="GO" id="GO:0008180">
    <property type="term" value="C:COP9 signalosome"/>
    <property type="evidence" value="ECO:0007669"/>
    <property type="project" value="UniProtKB-KW"/>
</dbReference>
<dbReference type="Gramene" id="rna34990">
    <property type="protein sequence ID" value="RHN50672.1"/>
    <property type="gene ID" value="gene34990"/>
</dbReference>
<evidence type="ECO:0000256" key="2">
    <source>
        <dbReference type="ARBA" id="ARBA00004496"/>
    </source>
</evidence>
<evidence type="ECO:0000259" key="8">
    <source>
        <dbReference type="SMART" id="SM01072"/>
    </source>
</evidence>
<comment type="caution">
    <text evidence="9">The sequence shown here is derived from an EMBL/GenBank/DDBJ whole genome shotgun (WGS) entry which is preliminary data.</text>
</comment>
<comment type="subcellular location">
    <subcellularLocation>
        <location evidence="2">Cytoplasm</location>
    </subcellularLocation>
    <subcellularLocation>
        <location evidence="1">Nucleus</location>
    </subcellularLocation>
</comment>